<gene>
    <name evidence="2" type="ORF">IED13_08430</name>
</gene>
<dbReference type="Gene3D" id="3.40.710.10">
    <property type="entry name" value="DD-peptidase/beta-lactamase superfamily"/>
    <property type="match status" value="1"/>
</dbReference>
<dbReference type="RefSeq" id="WP_133562994.1">
    <property type="nucleotide sequence ID" value="NZ_JACXWY010000004.1"/>
</dbReference>
<dbReference type="AlphaFoldDB" id="A0A927E6J5"/>
<dbReference type="Pfam" id="PF00144">
    <property type="entry name" value="Beta-lactamase"/>
    <property type="match status" value="1"/>
</dbReference>
<dbReference type="PANTHER" id="PTHR43283">
    <property type="entry name" value="BETA-LACTAMASE-RELATED"/>
    <property type="match status" value="1"/>
</dbReference>
<dbReference type="InterPro" id="IPR050789">
    <property type="entry name" value="Diverse_Enzym_Activities"/>
</dbReference>
<dbReference type="SUPFAM" id="SSF56601">
    <property type="entry name" value="beta-lactamase/transpeptidase-like"/>
    <property type="match status" value="1"/>
</dbReference>
<feature type="domain" description="Beta-lactamase-related" evidence="1">
    <location>
        <begin position="81"/>
        <end position="361"/>
    </location>
</feature>
<sequence>MSIDETKRSQLMRFFDGTLLPDELVATMSADQGWFPSRVIRRGGEVRALKRAPSGLPPLAIQDHGRSFDLYDYLSVNRIAGLLVMKDDAVVAEHYGLGIGPETQWNSCSLAKSVAATLVGIALKEGAIESLDDPVTRYMPLGGVYAQVSIRQLLRLASGVRWREDYTDPTSDRRQLLDIQCRWEEGGIARHMASLPAATPAGESWVYNTGESYLIGLLMQNATGMNLADYCSEKLWSRLGMEADASWWSESPEGMTISGSGMHATLRDYGRFGQFVLDEGRIGDDRLLPDNWNAEAGAAFNIGDKTIPYGYMWWIPVLPDARLAGSFQAEGIYGQHIHINPRERLVVVVLCARSKPSFRQRLEINDDAFFAALADALQK</sequence>
<dbReference type="Proteomes" id="UP000619295">
    <property type="component" value="Unassembled WGS sequence"/>
</dbReference>
<reference evidence="2" key="1">
    <citation type="submission" date="2020-09" db="EMBL/GenBank/DDBJ databases">
        <title>Bosea spartocytisi sp. nov. a root nodule endophyte of Spartocytisus supranubius in the high mountain ecosystem fo the Teide National Park (Canary Islands, Spain).</title>
        <authorList>
            <person name="Pulido-Suarez L."/>
            <person name="Peix A."/>
            <person name="Igual J.M."/>
            <person name="Socas-Perez N."/>
            <person name="Velazquez E."/>
            <person name="Flores-Felix J.D."/>
            <person name="Leon-Barrios M."/>
        </authorList>
    </citation>
    <scope>NUCLEOTIDE SEQUENCE</scope>
    <source>
        <strain evidence="2">SSUT16</strain>
    </source>
</reference>
<comment type="caution">
    <text evidence="2">The sequence shown here is derived from an EMBL/GenBank/DDBJ whole genome shotgun (WGS) entry which is preliminary data.</text>
</comment>
<evidence type="ECO:0000313" key="3">
    <source>
        <dbReference type="Proteomes" id="UP000619295"/>
    </source>
</evidence>
<dbReference type="GO" id="GO:0016787">
    <property type="term" value="F:hydrolase activity"/>
    <property type="evidence" value="ECO:0007669"/>
    <property type="project" value="UniProtKB-KW"/>
</dbReference>
<dbReference type="PANTHER" id="PTHR43283:SF14">
    <property type="entry name" value="BLL8153 PROTEIN"/>
    <property type="match status" value="1"/>
</dbReference>
<name>A0A927E6J5_9HYPH</name>
<keyword evidence="3" id="KW-1185">Reference proteome</keyword>
<organism evidence="2 3">
    <name type="scientific">Bosea spartocytisi</name>
    <dbReference type="NCBI Taxonomy" id="2773451"/>
    <lineage>
        <taxon>Bacteria</taxon>
        <taxon>Pseudomonadati</taxon>
        <taxon>Pseudomonadota</taxon>
        <taxon>Alphaproteobacteria</taxon>
        <taxon>Hyphomicrobiales</taxon>
        <taxon>Boseaceae</taxon>
        <taxon>Bosea</taxon>
    </lineage>
</organism>
<keyword evidence="2" id="KW-0378">Hydrolase</keyword>
<dbReference type="EMBL" id="JACXWY010000004">
    <property type="protein sequence ID" value="MBD3845721.1"/>
    <property type="molecule type" value="Genomic_DNA"/>
</dbReference>
<proteinExistence type="predicted"/>
<evidence type="ECO:0000313" key="2">
    <source>
        <dbReference type="EMBL" id="MBD3845721.1"/>
    </source>
</evidence>
<dbReference type="InterPro" id="IPR001466">
    <property type="entry name" value="Beta-lactam-related"/>
</dbReference>
<protein>
    <submittedName>
        <fullName evidence="2">Serine hydrolase</fullName>
    </submittedName>
</protein>
<accession>A0A927E6J5</accession>
<evidence type="ECO:0000259" key="1">
    <source>
        <dbReference type="Pfam" id="PF00144"/>
    </source>
</evidence>
<dbReference type="InterPro" id="IPR012338">
    <property type="entry name" value="Beta-lactam/transpept-like"/>
</dbReference>